<evidence type="ECO:0000313" key="1">
    <source>
        <dbReference type="EMBL" id="OGH59410.1"/>
    </source>
</evidence>
<organism evidence="1 2">
    <name type="scientific">Candidatus Magasanikbacteria bacterium RIFCSPHIGHO2_01_FULL_33_34</name>
    <dbReference type="NCBI Taxonomy" id="1798671"/>
    <lineage>
        <taxon>Bacteria</taxon>
        <taxon>Candidatus Magasanikiibacteriota</taxon>
    </lineage>
</organism>
<dbReference type="Pfam" id="PF05159">
    <property type="entry name" value="Capsule_synth"/>
    <property type="match status" value="1"/>
</dbReference>
<dbReference type="InterPro" id="IPR007833">
    <property type="entry name" value="Capsule_polysaccharide_synth"/>
</dbReference>
<dbReference type="GO" id="GO:0000271">
    <property type="term" value="P:polysaccharide biosynthetic process"/>
    <property type="evidence" value="ECO:0007669"/>
    <property type="project" value="InterPro"/>
</dbReference>
<gene>
    <name evidence="1" type="ORF">A2725_01110</name>
</gene>
<dbReference type="GO" id="GO:0015774">
    <property type="term" value="P:polysaccharide transport"/>
    <property type="evidence" value="ECO:0007669"/>
    <property type="project" value="InterPro"/>
</dbReference>
<protein>
    <recommendedName>
        <fullName evidence="3">Capsule polysaccharide biosynthesis protein</fullName>
    </recommendedName>
</protein>
<dbReference type="Gene3D" id="3.40.50.12580">
    <property type="match status" value="1"/>
</dbReference>
<evidence type="ECO:0008006" key="3">
    <source>
        <dbReference type="Google" id="ProtNLM"/>
    </source>
</evidence>
<accession>A0A1F6LJ25</accession>
<dbReference type="AlphaFoldDB" id="A0A1F6LJ25"/>
<dbReference type="EMBL" id="MFPS01000007">
    <property type="protein sequence ID" value="OGH59410.1"/>
    <property type="molecule type" value="Genomic_DNA"/>
</dbReference>
<dbReference type="SUPFAM" id="SSF53756">
    <property type="entry name" value="UDP-Glycosyltransferase/glycogen phosphorylase"/>
    <property type="match status" value="1"/>
</dbReference>
<proteinExistence type="predicted"/>
<dbReference type="Proteomes" id="UP000177067">
    <property type="component" value="Unassembled WGS sequence"/>
</dbReference>
<comment type="caution">
    <text evidence="1">The sequence shown here is derived from an EMBL/GenBank/DDBJ whole genome shotgun (WGS) entry which is preliminary data.</text>
</comment>
<name>A0A1F6LJ25_9BACT</name>
<reference evidence="1 2" key="1">
    <citation type="journal article" date="2016" name="Nat. Commun.">
        <title>Thousands of microbial genomes shed light on interconnected biogeochemical processes in an aquifer system.</title>
        <authorList>
            <person name="Anantharaman K."/>
            <person name="Brown C.T."/>
            <person name="Hug L.A."/>
            <person name="Sharon I."/>
            <person name="Castelle C.J."/>
            <person name="Probst A.J."/>
            <person name="Thomas B.C."/>
            <person name="Singh A."/>
            <person name="Wilkins M.J."/>
            <person name="Karaoz U."/>
            <person name="Brodie E.L."/>
            <person name="Williams K.H."/>
            <person name="Hubbard S.S."/>
            <person name="Banfield J.F."/>
        </authorList>
    </citation>
    <scope>NUCLEOTIDE SEQUENCE [LARGE SCALE GENOMIC DNA]</scope>
</reference>
<sequence length="494" mass="58280">MKGCIVLQGDYAKLGHSIAVALKNHGFTDFCGYIFTPHAKQLIESQNDIQYTQLLVDHELHEGYEKIEIDYDFIKEFEKEYGNPNLWPFFYGDRQLLLSTPPLDETTMEINAKYNYEDLLRIFLSRVKKIEKMINEEKPDFIFFFTVGTIAHKILFHIAKKKGIKTFVIHEGRIGSKVTVSENYSTITEVEELFKNPENIKSENIEQAKKIIKKFRETGSLQLEFYTETENKFIRKKLNPFKKIHNSLNWLFKLTKNYFKNKKLFLYGVTSLNPLRFAYYQLRKKVRKLIGFNKFYSEPKNERYAFYPLHMEPEQAILDYAPYYINQTALIEQIARSLPIDMKLYIKDHPTMAFKRTRSFYKKLLNIPNVKIINHKTRSFEIIKNSTIIITTTSTVGWEALFLKKPVITFGNVYYNIFPTVKKCNEIEKLYEMINEQIANTNFDDELFSKLVASVLQDSVDMRLNSLWYEDFEKIKSDKGIKAFAELIANKVKK</sequence>
<dbReference type="InterPro" id="IPR043148">
    <property type="entry name" value="TagF_C"/>
</dbReference>
<evidence type="ECO:0000313" key="2">
    <source>
        <dbReference type="Proteomes" id="UP000177067"/>
    </source>
</evidence>